<evidence type="ECO:0000256" key="7">
    <source>
        <dbReference type="ARBA" id="ARBA00022695"/>
    </source>
</evidence>
<dbReference type="InterPro" id="IPR023468">
    <property type="entry name" value="Riboflavin_kinase"/>
</dbReference>
<dbReference type="GO" id="GO:0009231">
    <property type="term" value="P:riboflavin biosynthetic process"/>
    <property type="evidence" value="ECO:0007669"/>
    <property type="project" value="InterPro"/>
</dbReference>
<evidence type="ECO:0000259" key="16">
    <source>
        <dbReference type="SMART" id="SM00904"/>
    </source>
</evidence>
<dbReference type="UniPathway" id="UPA00277">
    <property type="reaction ID" value="UER00407"/>
</dbReference>
<evidence type="ECO:0000256" key="4">
    <source>
        <dbReference type="ARBA" id="ARBA00022630"/>
    </source>
</evidence>
<dbReference type="GO" id="GO:0003919">
    <property type="term" value="F:FMN adenylyltransferase activity"/>
    <property type="evidence" value="ECO:0007669"/>
    <property type="project" value="UniProtKB-UniRule"/>
</dbReference>
<dbReference type="InterPro" id="IPR023465">
    <property type="entry name" value="Riboflavin_kinase_dom_sf"/>
</dbReference>
<organism evidence="17 18">
    <name type="scientific">Formicincola oecophyllae</name>
    <dbReference type="NCBI Taxonomy" id="2558361"/>
    <lineage>
        <taxon>Bacteria</taxon>
        <taxon>Pseudomonadati</taxon>
        <taxon>Pseudomonadota</taxon>
        <taxon>Alphaproteobacteria</taxon>
        <taxon>Acetobacterales</taxon>
        <taxon>Acetobacteraceae</taxon>
        <taxon>Formicincola</taxon>
    </lineage>
</organism>
<evidence type="ECO:0000256" key="13">
    <source>
        <dbReference type="ARBA" id="ARBA00047880"/>
    </source>
</evidence>
<evidence type="ECO:0000256" key="15">
    <source>
        <dbReference type="PIRNR" id="PIRNR004491"/>
    </source>
</evidence>
<evidence type="ECO:0000256" key="14">
    <source>
        <dbReference type="ARBA" id="ARBA00049494"/>
    </source>
</evidence>
<evidence type="ECO:0000313" key="17">
    <source>
        <dbReference type="EMBL" id="QDH13428.1"/>
    </source>
</evidence>
<keyword evidence="9 15" id="KW-0418">Kinase</keyword>
<evidence type="ECO:0000256" key="9">
    <source>
        <dbReference type="ARBA" id="ARBA00022777"/>
    </source>
</evidence>
<keyword evidence="8 15" id="KW-0547">Nucleotide-binding</keyword>
<dbReference type="SUPFAM" id="SSF52374">
    <property type="entry name" value="Nucleotidylyl transferase"/>
    <property type="match status" value="1"/>
</dbReference>
<dbReference type="Pfam" id="PF06574">
    <property type="entry name" value="FAD_syn"/>
    <property type="match status" value="1"/>
</dbReference>
<keyword evidence="18" id="KW-1185">Reference proteome</keyword>
<dbReference type="Gene3D" id="3.40.50.620">
    <property type="entry name" value="HUPs"/>
    <property type="match status" value="1"/>
</dbReference>
<evidence type="ECO:0000256" key="6">
    <source>
        <dbReference type="ARBA" id="ARBA00022679"/>
    </source>
</evidence>
<evidence type="ECO:0000256" key="3">
    <source>
        <dbReference type="ARBA" id="ARBA00005201"/>
    </source>
</evidence>
<dbReference type="GO" id="GO:0009398">
    <property type="term" value="P:FMN biosynthetic process"/>
    <property type="evidence" value="ECO:0007669"/>
    <property type="project" value="UniProtKB-UniRule"/>
</dbReference>
<feature type="domain" description="Riboflavin kinase" evidence="16">
    <location>
        <begin position="197"/>
        <end position="322"/>
    </location>
</feature>
<keyword evidence="11 15" id="KW-0067">ATP-binding</keyword>
<keyword evidence="4 15" id="KW-0285">Flavoprotein</keyword>
<comment type="function">
    <text evidence="1">Catalyzes the phosphorylation of riboflavin to FMN followed by the adenylation of FMN to FAD.</text>
</comment>
<evidence type="ECO:0000313" key="18">
    <source>
        <dbReference type="Proteomes" id="UP000318709"/>
    </source>
</evidence>
<dbReference type="SUPFAM" id="SSF82114">
    <property type="entry name" value="Riboflavin kinase-like"/>
    <property type="match status" value="1"/>
</dbReference>
<dbReference type="GO" id="GO:0005524">
    <property type="term" value="F:ATP binding"/>
    <property type="evidence" value="ECO:0007669"/>
    <property type="project" value="UniProtKB-UniRule"/>
</dbReference>
<accession>A0A4Y6UA19</accession>
<dbReference type="Proteomes" id="UP000318709">
    <property type="component" value="Chromosome"/>
</dbReference>
<dbReference type="AlphaFoldDB" id="A0A4Y6UA19"/>
<proteinExistence type="inferred from homology"/>
<dbReference type="EC" id="2.7.7.2" evidence="15"/>
<evidence type="ECO:0000256" key="5">
    <source>
        <dbReference type="ARBA" id="ARBA00022643"/>
    </source>
</evidence>
<protein>
    <recommendedName>
        <fullName evidence="15">Riboflavin biosynthesis protein</fullName>
    </recommendedName>
    <domain>
        <recommendedName>
            <fullName evidence="15">Riboflavin kinase</fullName>
            <ecNumber evidence="15">2.7.1.26</ecNumber>
        </recommendedName>
        <alternativeName>
            <fullName evidence="15">Flavokinase</fullName>
        </alternativeName>
    </domain>
    <domain>
        <recommendedName>
            <fullName evidence="15">FMN adenylyltransferase</fullName>
            <ecNumber evidence="15">2.7.7.2</ecNumber>
        </recommendedName>
        <alternativeName>
            <fullName evidence="15">FAD pyrophosphorylase</fullName>
        </alternativeName>
        <alternativeName>
            <fullName evidence="15">FAD synthase</fullName>
        </alternativeName>
    </domain>
</protein>
<comment type="pathway">
    <text evidence="2 15">Cofactor biosynthesis; FAD biosynthesis; FAD from FMN: step 1/1.</text>
</comment>
<dbReference type="InterPro" id="IPR014729">
    <property type="entry name" value="Rossmann-like_a/b/a_fold"/>
</dbReference>
<comment type="catalytic activity">
    <reaction evidence="13 15">
        <text>riboflavin + ATP = FMN + ADP + H(+)</text>
        <dbReference type="Rhea" id="RHEA:14357"/>
        <dbReference type="ChEBI" id="CHEBI:15378"/>
        <dbReference type="ChEBI" id="CHEBI:30616"/>
        <dbReference type="ChEBI" id="CHEBI:57986"/>
        <dbReference type="ChEBI" id="CHEBI:58210"/>
        <dbReference type="ChEBI" id="CHEBI:456216"/>
        <dbReference type="EC" id="2.7.1.26"/>
    </reaction>
</comment>
<dbReference type="OrthoDB" id="9803667at2"/>
<name>A0A4Y6UA19_9PROT</name>
<dbReference type="PIRSF" id="PIRSF004491">
    <property type="entry name" value="FAD_Synth"/>
    <property type="match status" value="1"/>
</dbReference>
<evidence type="ECO:0000256" key="12">
    <source>
        <dbReference type="ARBA" id="ARBA00023268"/>
    </source>
</evidence>
<keyword evidence="10 15" id="KW-0274">FAD</keyword>
<dbReference type="EC" id="2.7.1.26" evidence="15"/>
<evidence type="ECO:0000256" key="2">
    <source>
        <dbReference type="ARBA" id="ARBA00004726"/>
    </source>
</evidence>
<comment type="catalytic activity">
    <reaction evidence="14 15">
        <text>FMN + ATP + H(+) = FAD + diphosphate</text>
        <dbReference type="Rhea" id="RHEA:17237"/>
        <dbReference type="ChEBI" id="CHEBI:15378"/>
        <dbReference type="ChEBI" id="CHEBI:30616"/>
        <dbReference type="ChEBI" id="CHEBI:33019"/>
        <dbReference type="ChEBI" id="CHEBI:57692"/>
        <dbReference type="ChEBI" id="CHEBI:58210"/>
        <dbReference type="EC" id="2.7.7.2"/>
    </reaction>
</comment>
<dbReference type="InterPro" id="IPR015865">
    <property type="entry name" value="Riboflavin_kinase_bac/euk"/>
</dbReference>
<dbReference type="Pfam" id="PF01687">
    <property type="entry name" value="Flavokinase"/>
    <property type="match status" value="1"/>
</dbReference>
<keyword evidence="7 15" id="KW-0548">Nucleotidyltransferase</keyword>
<sequence>MAAVPAPAVQVHDLVVDQHGNLVRPVPEAAQGCAVALGNFDGVHKGHAHLLHALAHAAPRRKLGVVTFDPHPRSHFRPQDAPFRLSGPAVQNRLLGALGVHHVFRFRFDTALARCSPDWFVNRLLLQGLAVGHVACGADFAFGHRRAGTVGELTDLLSASGVGLCVPPALMEGGAPVSSSRIRRLLQEGYPDRAAVMLGRPWLIEGMVVHGDQRGRTLGFPTANVPLGLHVEPARGVYVARVRLMDGRTLGGVANVGSRPTVARDGESRLEVHLFDFDEDIYGQALEVELLALLRSERRFASLEALKAQITQDAGAARAWLASHPAPTALPLGQA</sequence>
<gene>
    <name evidence="17" type="primary">ribF</name>
    <name evidence="17" type="ORF">E3E12_03535</name>
</gene>
<dbReference type="PANTHER" id="PTHR22749">
    <property type="entry name" value="RIBOFLAVIN KINASE/FMN ADENYLYLTRANSFERASE"/>
    <property type="match status" value="1"/>
</dbReference>
<dbReference type="InterPro" id="IPR002606">
    <property type="entry name" value="Riboflavin_kinase_bac"/>
</dbReference>
<dbReference type="PANTHER" id="PTHR22749:SF6">
    <property type="entry name" value="RIBOFLAVIN KINASE"/>
    <property type="match status" value="1"/>
</dbReference>
<dbReference type="CDD" id="cd02064">
    <property type="entry name" value="FAD_synthetase_N"/>
    <property type="match status" value="1"/>
</dbReference>
<dbReference type="SMART" id="SM00904">
    <property type="entry name" value="Flavokinase"/>
    <property type="match status" value="1"/>
</dbReference>
<evidence type="ECO:0000256" key="8">
    <source>
        <dbReference type="ARBA" id="ARBA00022741"/>
    </source>
</evidence>
<comment type="similarity">
    <text evidence="15">Belongs to the ribF family.</text>
</comment>
<dbReference type="KEGG" id="swf:E3E12_03535"/>
<dbReference type="UniPathway" id="UPA00276">
    <property type="reaction ID" value="UER00406"/>
</dbReference>
<evidence type="ECO:0000256" key="11">
    <source>
        <dbReference type="ARBA" id="ARBA00022840"/>
    </source>
</evidence>
<dbReference type="NCBIfam" id="TIGR00083">
    <property type="entry name" value="ribF"/>
    <property type="match status" value="1"/>
</dbReference>
<reference evidence="17 18" key="1">
    <citation type="submission" date="2019-03" db="EMBL/GenBank/DDBJ databases">
        <title>The complete genome sequence of Swingsia_sp. F3b2 LMG30590(T).</title>
        <authorList>
            <person name="Chua K.-O."/>
            <person name="Chan K.-G."/>
            <person name="See-Too W.-S."/>
        </authorList>
    </citation>
    <scope>NUCLEOTIDE SEQUENCE [LARGE SCALE GENOMIC DNA]</scope>
    <source>
        <strain evidence="17 18">F3b2</strain>
    </source>
</reference>
<keyword evidence="6 15" id="KW-0808">Transferase</keyword>
<dbReference type="Gene3D" id="2.40.30.30">
    <property type="entry name" value="Riboflavin kinase-like"/>
    <property type="match status" value="1"/>
</dbReference>
<evidence type="ECO:0000256" key="10">
    <source>
        <dbReference type="ARBA" id="ARBA00022827"/>
    </source>
</evidence>
<keyword evidence="12" id="KW-0511">Multifunctional enzyme</keyword>
<comment type="pathway">
    <text evidence="3 15">Cofactor biosynthesis; FMN biosynthesis; FMN from riboflavin (ATP route): step 1/1.</text>
</comment>
<evidence type="ECO:0000256" key="1">
    <source>
        <dbReference type="ARBA" id="ARBA00002121"/>
    </source>
</evidence>
<dbReference type="GO" id="GO:0006747">
    <property type="term" value="P:FAD biosynthetic process"/>
    <property type="evidence" value="ECO:0007669"/>
    <property type="project" value="UniProtKB-UniRule"/>
</dbReference>
<dbReference type="InterPro" id="IPR015864">
    <property type="entry name" value="FAD_synthase"/>
</dbReference>
<dbReference type="GO" id="GO:0008531">
    <property type="term" value="F:riboflavin kinase activity"/>
    <property type="evidence" value="ECO:0007669"/>
    <property type="project" value="UniProtKB-UniRule"/>
</dbReference>
<keyword evidence="5 15" id="KW-0288">FMN</keyword>
<dbReference type="EMBL" id="CP038231">
    <property type="protein sequence ID" value="QDH13428.1"/>
    <property type="molecule type" value="Genomic_DNA"/>
</dbReference>